<proteinExistence type="predicted"/>
<dbReference type="AlphaFoldDB" id="A0A7T4DKW7"/>
<evidence type="ECO:0000313" key="4">
    <source>
        <dbReference type="EMBL" id="QQB15244.1"/>
    </source>
</evidence>
<gene>
    <name evidence="4" type="ORF">I6H47_04635</name>
</gene>
<feature type="region of interest" description="Disordered" evidence="1">
    <location>
        <begin position="430"/>
        <end position="453"/>
    </location>
</feature>
<feature type="domain" description="Purine catabolism PurC-like" evidence="2">
    <location>
        <begin position="6"/>
        <end position="125"/>
    </location>
</feature>
<evidence type="ECO:0000256" key="1">
    <source>
        <dbReference type="SAM" id="MobiDB-lite"/>
    </source>
</evidence>
<accession>A0A7T4DKW7</accession>
<dbReference type="EMBL" id="CP065989">
    <property type="protein sequence ID" value="QQB15244.1"/>
    <property type="molecule type" value="Genomic_DNA"/>
</dbReference>
<feature type="domain" description="PucR C-terminal helix-turn-helix" evidence="3">
    <location>
        <begin position="492"/>
        <end position="548"/>
    </location>
</feature>
<dbReference type="Pfam" id="PF13556">
    <property type="entry name" value="HTH_30"/>
    <property type="match status" value="1"/>
</dbReference>
<dbReference type="InterPro" id="IPR042070">
    <property type="entry name" value="PucR_C-HTH_sf"/>
</dbReference>
<evidence type="ECO:0000259" key="3">
    <source>
        <dbReference type="Pfam" id="PF13556"/>
    </source>
</evidence>
<dbReference type="InterPro" id="IPR012914">
    <property type="entry name" value="PucR_dom"/>
</dbReference>
<evidence type="ECO:0000313" key="5">
    <source>
        <dbReference type="Proteomes" id="UP000595374"/>
    </source>
</evidence>
<name>A0A7T4DKW7_9MICO</name>
<dbReference type="Proteomes" id="UP000595374">
    <property type="component" value="Chromosome"/>
</dbReference>
<dbReference type="InterPro" id="IPR025736">
    <property type="entry name" value="PucR_C-HTH_dom"/>
</dbReference>
<protein>
    <submittedName>
        <fullName evidence="4">PucR family transcriptional regulator</fullName>
    </submittedName>
</protein>
<reference evidence="4 5" key="1">
    <citation type="submission" date="2020-12" db="EMBL/GenBank/DDBJ databases">
        <title>FDA dAtabase for Regulatory Grade micrObial Sequences (FDA-ARGOS): Supporting development and validation of Infectious Disease Dx tests.</title>
        <authorList>
            <person name="Sproer C."/>
            <person name="Gronow S."/>
            <person name="Severitt S."/>
            <person name="Schroder I."/>
            <person name="Tallon L."/>
            <person name="Sadzewicz L."/>
            <person name="Zhao X."/>
            <person name="Boylan J."/>
            <person name="Ott S."/>
            <person name="Bowen H."/>
            <person name="Vavikolanu K."/>
            <person name="Mehta A."/>
            <person name="Aluvathingal J."/>
            <person name="Nadendla S."/>
            <person name="Lowell S."/>
            <person name="Myers T."/>
            <person name="Yan Y."/>
            <person name="Sichtig H."/>
        </authorList>
    </citation>
    <scope>NUCLEOTIDE SEQUENCE [LARGE SCALE GENOMIC DNA]</scope>
    <source>
        <strain evidence="4 5">FDAARGOS_990</strain>
    </source>
</reference>
<dbReference type="Pfam" id="PF07905">
    <property type="entry name" value="PucR"/>
    <property type="match status" value="1"/>
</dbReference>
<organism evidence="4 5">
    <name type="scientific">Brevibacterium casei</name>
    <dbReference type="NCBI Taxonomy" id="33889"/>
    <lineage>
        <taxon>Bacteria</taxon>
        <taxon>Bacillati</taxon>
        <taxon>Actinomycetota</taxon>
        <taxon>Actinomycetes</taxon>
        <taxon>Micrococcales</taxon>
        <taxon>Brevibacteriaceae</taxon>
        <taxon>Brevibacterium</taxon>
    </lineage>
</organism>
<dbReference type="Gene3D" id="1.10.10.2840">
    <property type="entry name" value="PucR C-terminal helix-turn-helix domain"/>
    <property type="match status" value="1"/>
</dbReference>
<sequence>MRLIDLIADPMLRLELATPSSQERLQTAIGAAVATESIDPAAYLTPGTLVLTTGMALNFDDARIWDGYVERLVAAGTAAIAFGEGKPHQQVPHGLIDAADARGLPILLVPPDVPFLRLQNLVLRALSEDEHQASHHAWSIAEECTKLAADGLEFAPLLERVASRIGHALRVVDDEDAVFVSTDRMPGSDRSAGRTSDSAPLLSLPLNIGEDEQWHLHCLDSPGPSTVQSGTPAPVFTPATLRTALTPAAAILGMVLARSLSIGLPRSEKTDALLAALRQTGSHASAEIMTALADLGVDSTTGMRMLSVRARSPIRRHLLTWRLMRILHDHVVVFPVETERTVLLLLAPFSAVRWSASKPTDPPRNGSEITAAAGLPAARNGREVRESETHLDELVEAVNAEAGDSVLVSEAVRHTSALSLFVGLHVDPASPDDDAPEHAVPAPSSHRGSAGVRFLGPPRLRDLGLLVPPAHSAAIAEAVLGPIRGRRDETALLDALAAFVDSPSVARAAARLGVHRNTARSYRRELEDALGMDLASGEDRSICAVALSLMP</sequence>
<dbReference type="RefSeq" id="WP_198500265.1">
    <property type="nucleotide sequence ID" value="NZ_CP065989.1"/>
</dbReference>
<evidence type="ECO:0000259" key="2">
    <source>
        <dbReference type="Pfam" id="PF07905"/>
    </source>
</evidence>